<comment type="caution">
    <text evidence="2">The sequence shown here is derived from an EMBL/GenBank/DDBJ whole genome shotgun (WGS) entry which is preliminary data.</text>
</comment>
<reference evidence="2 3" key="1">
    <citation type="submission" date="2020-08" db="EMBL/GenBank/DDBJ databases">
        <title>Sequencing the genomes of 1000 actinobacteria strains.</title>
        <authorList>
            <person name="Klenk H.-P."/>
        </authorList>
    </citation>
    <scope>NUCLEOTIDE SEQUENCE [LARGE SCALE GENOMIC DNA]</scope>
    <source>
        <strain evidence="2 3">DSM 45784</strain>
    </source>
</reference>
<evidence type="ECO:0000256" key="1">
    <source>
        <dbReference type="SAM" id="MobiDB-lite"/>
    </source>
</evidence>
<evidence type="ECO:0000313" key="3">
    <source>
        <dbReference type="Proteomes" id="UP000542210"/>
    </source>
</evidence>
<dbReference type="EMBL" id="JACHND010000001">
    <property type="protein sequence ID" value="MBB4700126.1"/>
    <property type="molecule type" value="Genomic_DNA"/>
</dbReference>
<accession>A0A7W7D4U8</accession>
<protein>
    <submittedName>
        <fullName evidence="2">Uncharacterized protein</fullName>
    </submittedName>
</protein>
<proteinExistence type="predicted"/>
<evidence type="ECO:0000313" key="2">
    <source>
        <dbReference type="EMBL" id="MBB4700126.1"/>
    </source>
</evidence>
<feature type="region of interest" description="Disordered" evidence="1">
    <location>
        <begin position="149"/>
        <end position="170"/>
    </location>
</feature>
<dbReference type="Proteomes" id="UP000542210">
    <property type="component" value="Unassembled WGS sequence"/>
</dbReference>
<dbReference type="AlphaFoldDB" id="A0A7W7D4U8"/>
<sequence length="229" mass="25010">MQDYKPGERLRITLEATVYHVADGVLHVAHDNDQAYRRCLPIPVDQPGVTITRIAPAEGMPKPGELWETALGRMFVVEYRSGVALADGRRTYAVEEVLGYGPMAPLYRDPEEPMPADEEAAEIRRRLREAGGDSPKIGELLRRAAARTAEDERWPVDEPEPVPIAGVAPGTVVTSPEWADGAAVRIEDVEDLGASQVKVCWKSVEYGGGAGRVCVAEDFPVTIVEEPQP</sequence>
<name>A0A7W7D4U8_9ACTN</name>
<gene>
    <name evidence="2" type="ORF">BJ982_001670</name>
</gene>
<keyword evidence="3" id="KW-1185">Reference proteome</keyword>
<dbReference type="RefSeq" id="WP_184878057.1">
    <property type="nucleotide sequence ID" value="NZ_BOOV01000009.1"/>
</dbReference>
<organism evidence="2 3">
    <name type="scientific">Sphaerisporangium siamense</name>
    <dbReference type="NCBI Taxonomy" id="795645"/>
    <lineage>
        <taxon>Bacteria</taxon>
        <taxon>Bacillati</taxon>
        <taxon>Actinomycetota</taxon>
        <taxon>Actinomycetes</taxon>
        <taxon>Streptosporangiales</taxon>
        <taxon>Streptosporangiaceae</taxon>
        <taxon>Sphaerisporangium</taxon>
    </lineage>
</organism>